<keyword evidence="5 6" id="KW-0472">Membrane</keyword>
<dbReference type="PANTHER" id="PTHR12308">
    <property type="entry name" value="ANOCTAMIN"/>
    <property type="match status" value="1"/>
</dbReference>
<evidence type="ECO:0000256" key="4">
    <source>
        <dbReference type="ARBA" id="ARBA00022989"/>
    </source>
</evidence>
<evidence type="ECO:0000256" key="5">
    <source>
        <dbReference type="ARBA" id="ARBA00023136"/>
    </source>
</evidence>
<feature type="transmembrane region" description="Helical" evidence="6">
    <location>
        <begin position="276"/>
        <end position="297"/>
    </location>
</feature>
<feature type="transmembrane region" description="Helical" evidence="6">
    <location>
        <begin position="416"/>
        <end position="445"/>
    </location>
</feature>
<feature type="transmembrane region" description="Helical" evidence="6">
    <location>
        <begin position="230"/>
        <end position="256"/>
    </location>
</feature>
<keyword evidence="3 6" id="KW-0812">Transmembrane</keyword>
<comment type="subcellular location">
    <subcellularLocation>
        <location evidence="1 6">Membrane</location>
        <topology evidence="1 6">Multi-pass membrane protein</topology>
    </subcellularLocation>
</comment>
<accession>A0A8D2NL56</accession>
<keyword evidence="9" id="KW-1185">Reference proteome</keyword>
<evidence type="ECO:0000256" key="2">
    <source>
        <dbReference type="ARBA" id="ARBA00009671"/>
    </source>
</evidence>
<feature type="domain" description="Anoctamin transmembrane" evidence="7">
    <location>
        <begin position="78"/>
        <end position="611"/>
    </location>
</feature>
<dbReference type="InterPro" id="IPR007632">
    <property type="entry name" value="Anoctamin"/>
</dbReference>
<keyword evidence="4 6" id="KW-1133">Transmembrane helix</keyword>
<dbReference type="GO" id="GO:0005886">
    <property type="term" value="C:plasma membrane"/>
    <property type="evidence" value="ECO:0007669"/>
    <property type="project" value="TreeGrafter"/>
</dbReference>
<comment type="similarity">
    <text evidence="2 6">Belongs to the anoctamin family.</text>
</comment>
<evidence type="ECO:0000259" key="7">
    <source>
        <dbReference type="Pfam" id="PF04547"/>
    </source>
</evidence>
<dbReference type="Pfam" id="PF04547">
    <property type="entry name" value="Anoctamin"/>
    <property type="match status" value="1"/>
</dbReference>
<protein>
    <recommendedName>
        <fullName evidence="6">Anoctamin</fullName>
    </recommendedName>
</protein>
<organism evidence="8 9">
    <name type="scientific">Zosterops lateralis melanops</name>
    <dbReference type="NCBI Taxonomy" id="1220523"/>
    <lineage>
        <taxon>Eukaryota</taxon>
        <taxon>Metazoa</taxon>
        <taxon>Chordata</taxon>
        <taxon>Craniata</taxon>
        <taxon>Vertebrata</taxon>
        <taxon>Euteleostomi</taxon>
        <taxon>Archelosauria</taxon>
        <taxon>Archosauria</taxon>
        <taxon>Dinosauria</taxon>
        <taxon>Saurischia</taxon>
        <taxon>Theropoda</taxon>
        <taxon>Coelurosauria</taxon>
        <taxon>Aves</taxon>
        <taxon>Neognathae</taxon>
        <taxon>Neoaves</taxon>
        <taxon>Telluraves</taxon>
        <taxon>Australaves</taxon>
        <taxon>Passeriformes</taxon>
        <taxon>Sylvioidea</taxon>
        <taxon>Zosteropidae</taxon>
        <taxon>Zosterops</taxon>
    </lineage>
</organism>
<dbReference type="AlphaFoldDB" id="A0A8D2NL56"/>
<feature type="transmembrane region" description="Helical" evidence="6">
    <location>
        <begin position="466"/>
        <end position="490"/>
    </location>
</feature>
<feature type="transmembrane region" description="Helical" evidence="6">
    <location>
        <begin position="575"/>
        <end position="600"/>
    </location>
</feature>
<reference evidence="8" key="2">
    <citation type="submission" date="2025-09" db="UniProtKB">
        <authorList>
            <consortium name="Ensembl"/>
        </authorList>
    </citation>
    <scope>IDENTIFICATION</scope>
</reference>
<feature type="transmembrane region" description="Helical" evidence="6">
    <location>
        <begin position="318"/>
        <end position="338"/>
    </location>
</feature>
<dbReference type="PANTHER" id="PTHR12308:SF37">
    <property type="entry name" value="ANOCTAMIN-9"/>
    <property type="match status" value="1"/>
</dbReference>
<proteinExistence type="inferred from homology"/>
<evidence type="ECO:0000313" key="8">
    <source>
        <dbReference type="Ensembl" id="ENSZLMP00000000112.1"/>
    </source>
</evidence>
<feature type="transmembrane region" description="Helical" evidence="6">
    <location>
        <begin position="86"/>
        <end position="115"/>
    </location>
</feature>
<evidence type="ECO:0000256" key="3">
    <source>
        <dbReference type="ARBA" id="ARBA00022692"/>
    </source>
</evidence>
<feature type="transmembrane region" description="Helical" evidence="6">
    <location>
        <begin position="165"/>
        <end position="184"/>
    </location>
</feature>
<dbReference type="InterPro" id="IPR049452">
    <property type="entry name" value="Anoctamin_TM"/>
</dbReference>
<evidence type="ECO:0000313" key="9">
    <source>
        <dbReference type="Proteomes" id="UP000694401"/>
    </source>
</evidence>
<dbReference type="Ensembl" id="ENSZLMT00000000123.1">
    <property type="protein sequence ID" value="ENSZLMP00000000112.1"/>
    <property type="gene ID" value="ENSZLMG00000000083.1"/>
</dbReference>
<dbReference type="Proteomes" id="UP000694401">
    <property type="component" value="Unassembled WGS sequence"/>
</dbReference>
<evidence type="ECO:0000256" key="1">
    <source>
        <dbReference type="ARBA" id="ARBA00004141"/>
    </source>
</evidence>
<name>A0A8D2NL56_ZOSLA</name>
<sequence length="628" mass="71629">MGWGGSVSDWGCTKSSLGEGHSKAPSSCLGAGQVIKGALMFLHPTNFSALQKEKITKILEKKWARWGVLFKEQPIDKIRDYFGEKVALYFAWLGWYTYLLIFAAVAGLATVAAGATVFSSSQVSKEICDANNTIMCPVCDQNCSFWVLSDTCTYAKVTHMIDNEATVVFAMFMAIWATVFLELWKRERATVATSWDLYGWDEDKEELALQLIHNPQHTPRWYQHSYFRSTIVLILAVLMIMVLIGIAHALVIYRAVAMALFMQSEVNLLSKHADTIAVMTGAVLHYLTIIIMTKVNWQVALYLCKLEKPRTFSQGENNFTVKIFIFQFFTNFSSLIYIPGFGMDCHPSGCITDLFIQMAVIMLLKQTISNIMEYLIPMMLGEEEEAEDPCKEQWLKNYELNEVDVFSLFNEYLEIVIQYSFTTIFVAAFPLAPLLALINNVIEIHMDAIKMMRLRRRMVPRKAKDIGIWLQVLEAIGTLAVIGNGLVIAITSDFIPVQVYKYMYSPCAKQNHTSMDCSTGYINNSLSVFHIRDFEPHTKARMECPGLAPMELCCRYRDYRNADDYTYTIQFWHIFAARLAFLILFEHVALCVKLIAAWYIPDVPQKVKNDILDGKHDHLCKKLRKTLS</sequence>
<reference evidence="8" key="1">
    <citation type="submission" date="2025-08" db="UniProtKB">
        <authorList>
            <consortium name="Ensembl"/>
        </authorList>
    </citation>
    <scope>IDENTIFICATION</scope>
</reference>
<dbReference type="GO" id="GO:0005254">
    <property type="term" value="F:chloride channel activity"/>
    <property type="evidence" value="ECO:0007669"/>
    <property type="project" value="TreeGrafter"/>
</dbReference>
<evidence type="ECO:0000256" key="6">
    <source>
        <dbReference type="RuleBase" id="RU280814"/>
    </source>
</evidence>